<dbReference type="SUPFAM" id="SSF49584">
    <property type="entry name" value="Periplasmic chaperone C-domain"/>
    <property type="match status" value="1"/>
</dbReference>
<evidence type="ECO:0000256" key="6">
    <source>
        <dbReference type="SAM" id="SignalP"/>
    </source>
</evidence>
<proteinExistence type="inferred from homology"/>
<dbReference type="OrthoDB" id="9131059at2"/>
<dbReference type="PRINTS" id="PR00969">
    <property type="entry name" value="CHAPERONPILI"/>
</dbReference>
<evidence type="ECO:0008006" key="11">
    <source>
        <dbReference type="Google" id="ProtNLM"/>
    </source>
</evidence>
<evidence type="ECO:0000256" key="4">
    <source>
        <dbReference type="ARBA" id="ARBA00022764"/>
    </source>
</evidence>
<evidence type="ECO:0000259" key="8">
    <source>
        <dbReference type="Pfam" id="PF02753"/>
    </source>
</evidence>
<dbReference type="RefSeq" id="WP_123957680.1">
    <property type="nucleotide sequence ID" value="NZ_AP018786.1"/>
</dbReference>
<dbReference type="InterPro" id="IPR013783">
    <property type="entry name" value="Ig-like_fold"/>
</dbReference>
<organism evidence="9 10">
    <name type="scientific">Sutterella megalosphaeroides</name>
    <dbReference type="NCBI Taxonomy" id="2494234"/>
    <lineage>
        <taxon>Bacteria</taxon>
        <taxon>Pseudomonadati</taxon>
        <taxon>Pseudomonadota</taxon>
        <taxon>Betaproteobacteria</taxon>
        <taxon>Burkholderiales</taxon>
        <taxon>Sutterellaceae</taxon>
        <taxon>Sutterella</taxon>
    </lineage>
</organism>
<accession>A0A2Z6IEH9</accession>
<dbReference type="GO" id="GO:0030288">
    <property type="term" value="C:outer membrane-bounded periplasmic space"/>
    <property type="evidence" value="ECO:0007669"/>
    <property type="project" value="InterPro"/>
</dbReference>
<feature type="domain" description="Pili assembly chaperone N-terminal" evidence="7">
    <location>
        <begin position="29"/>
        <end position="146"/>
    </location>
</feature>
<evidence type="ECO:0000256" key="1">
    <source>
        <dbReference type="ARBA" id="ARBA00004418"/>
    </source>
</evidence>
<feature type="chain" id="PRO_5016448050" description="Molecular chaperone" evidence="6">
    <location>
        <begin position="21"/>
        <end position="234"/>
    </location>
</feature>
<dbReference type="InterPro" id="IPR008962">
    <property type="entry name" value="PapD-like_sf"/>
</dbReference>
<dbReference type="Pfam" id="PF00345">
    <property type="entry name" value="PapD_N"/>
    <property type="match status" value="1"/>
</dbReference>
<dbReference type="AlphaFoldDB" id="A0A2Z6IEH9"/>
<dbReference type="KEGG" id="sutt:SUTMEG_15290"/>
<evidence type="ECO:0000313" key="9">
    <source>
        <dbReference type="EMBL" id="BBF23638.1"/>
    </source>
</evidence>
<sequence length="234" mass="25189">MRISSFLAALAAAVVMPLSAAPNDLPQGFGVDVTRIVIENGRQSGSCVLTNGSDVPYAAKNTALDYFTRERRSDVIATPPVALMPTGKQVRVTVTVLDPEALPKDRESLFLLSSEATPGVGDQSSKNTLLIRYASRLKVFYRPEGVDANMQDAIWGLAWTRDGNTLTVENGSPLHVTLANVSIEGKRYAEHLIVKPFERTTLTVGEHPADATVRWDGVDDYGGVVTGRVVPAVP</sequence>
<keyword evidence="10" id="KW-1185">Reference proteome</keyword>
<keyword evidence="4" id="KW-0574">Periplasm</keyword>
<dbReference type="PANTHER" id="PTHR30251:SF2">
    <property type="entry name" value="FIMBRIAL CHAPERONE YADV-RELATED"/>
    <property type="match status" value="1"/>
</dbReference>
<evidence type="ECO:0000256" key="5">
    <source>
        <dbReference type="ARBA" id="ARBA00023186"/>
    </source>
</evidence>
<dbReference type="InterPro" id="IPR001829">
    <property type="entry name" value="Pili_assmbl_chaperone_bac"/>
</dbReference>
<dbReference type="EMBL" id="AP018786">
    <property type="protein sequence ID" value="BBF23638.1"/>
    <property type="molecule type" value="Genomic_DNA"/>
</dbReference>
<dbReference type="PANTHER" id="PTHR30251">
    <property type="entry name" value="PILUS ASSEMBLY CHAPERONE"/>
    <property type="match status" value="1"/>
</dbReference>
<feature type="signal peptide" evidence="6">
    <location>
        <begin position="1"/>
        <end position="20"/>
    </location>
</feature>
<dbReference type="Pfam" id="PF02753">
    <property type="entry name" value="PapD_C"/>
    <property type="match status" value="1"/>
</dbReference>
<evidence type="ECO:0000313" key="10">
    <source>
        <dbReference type="Proteomes" id="UP000271003"/>
    </source>
</evidence>
<comment type="similarity">
    <text evidence="2">Belongs to the periplasmic pilus chaperone family.</text>
</comment>
<dbReference type="Proteomes" id="UP000271003">
    <property type="component" value="Chromosome"/>
</dbReference>
<gene>
    <name evidence="9" type="ORF">SUTMEG_15290</name>
</gene>
<dbReference type="InterPro" id="IPR016148">
    <property type="entry name" value="Pili_assmbl_chaperone_C"/>
</dbReference>
<evidence type="ECO:0000256" key="2">
    <source>
        <dbReference type="ARBA" id="ARBA00007399"/>
    </source>
</evidence>
<comment type="subcellular location">
    <subcellularLocation>
        <location evidence="1">Periplasm</location>
    </subcellularLocation>
</comment>
<name>A0A2Z6IEH9_9BURK</name>
<dbReference type="SUPFAM" id="SSF49354">
    <property type="entry name" value="PapD-like"/>
    <property type="match status" value="1"/>
</dbReference>
<feature type="domain" description="Pili assembly chaperone C-terminal" evidence="8">
    <location>
        <begin position="168"/>
        <end position="225"/>
    </location>
</feature>
<dbReference type="InterPro" id="IPR016147">
    <property type="entry name" value="Pili_assmbl_chaperone_N"/>
</dbReference>
<evidence type="ECO:0000259" key="7">
    <source>
        <dbReference type="Pfam" id="PF00345"/>
    </source>
</evidence>
<dbReference type="Gene3D" id="2.60.40.10">
    <property type="entry name" value="Immunoglobulins"/>
    <property type="match status" value="2"/>
</dbReference>
<dbReference type="InterPro" id="IPR036316">
    <property type="entry name" value="Pili_assmbl_chap_C_dom_sf"/>
</dbReference>
<protein>
    <recommendedName>
        <fullName evidence="11">Molecular chaperone</fullName>
    </recommendedName>
</protein>
<keyword evidence="5" id="KW-0143">Chaperone</keyword>
<dbReference type="GO" id="GO:0071555">
    <property type="term" value="P:cell wall organization"/>
    <property type="evidence" value="ECO:0007669"/>
    <property type="project" value="InterPro"/>
</dbReference>
<evidence type="ECO:0000256" key="3">
    <source>
        <dbReference type="ARBA" id="ARBA00022729"/>
    </source>
</evidence>
<keyword evidence="3 6" id="KW-0732">Signal</keyword>
<dbReference type="InterPro" id="IPR050643">
    <property type="entry name" value="Periplasmic_pilus_chap"/>
</dbReference>
<reference evidence="9 10" key="1">
    <citation type="journal article" date="2018" name="Int. J. Syst. Evol. Microbiol.">
        <title>Mesosutterella multiformis gen. nov., sp. nov., a member of the family Sutterellaceae and Sutterella megalosphaeroides sp. nov., isolated from human faeces.</title>
        <authorList>
            <person name="Sakamoto M."/>
            <person name="Ikeyama N."/>
            <person name="Kunihiro T."/>
            <person name="Iino T."/>
            <person name="Yuki M."/>
            <person name="Ohkuma M."/>
        </authorList>
    </citation>
    <scope>NUCLEOTIDE SEQUENCE [LARGE SCALE GENOMIC DNA]</scope>
    <source>
        <strain evidence="9 10">6FBBBH3</strain>
    </source>
</reference>